<evidence type="ECO:0000256" key="1">
    <source>
        <dbReference type="ARBA" id="ARBA00022729"/>
    </source>
</evidence>
<evidence type="ECO:0000256" key="3">
    <source>
        <dbReference type="SAM" id="SignalP"/>
    </source>
</evidence>
<dbReference type="PANTHER" id="PTHR33562:SF2">
    <property type="entry name" value="PROTEIN QUIVER"/>
    <property type="match status" value="1"/>
</dbReference>
<dbReference type="AlphaFoldDB" id="A0A1W0WFV8"/>
<feature type="chain" id="PRO_5021431718" description="Protein quiver" evidence="3">
    <location>
        <begin position="21"/>
        <end position="149"/>
    </location>
</feature>
<sequence length="149" mass="16265">MAQTLLFICLGFCFVAAARGFECYECSAFGGDSLNCDDPLNTTAEFTKKVNCYGSCTVVTKYWENQKMDVARYCRSEKHATGCVTGEPVQGYTNRTLTRCFCNEPLCNFISTFQPTTQFIAPTTPRSGAVTFAGGVLAVFLGSFAARCL</sequence>
<evidence type="ECO:0000313" key="4">
    <source>
        <dbReference type="EMBL" id="OQV14067.1"/>
    </source>
</evidence>
<dbReference type="InterPro" id="IPR050975">
    <property type="entry name" value="Sleep_regulator"/>
</dbReference>
<organism evidence="4 5">
    <name type="scientific">Hypsibius exemplaris</name>
    <name type="common">Freshwater tardigrade</name>
    <dbReference type="NCBI Taxonomy" id="2072580"/>
    <lineage>
        <taxon>Eukaryota</taxon>
        <taxon>Metazoa</taxon>
        <taxon>Ecdysozoa</taxon>
        <taxon>Tardigrada</taxon>
        <taxon>Eutardigrada</taxon>
        <taxon>Parachela</taxon>
        <taxon>Hypsibioidea</taxon>
        <taxon>Hypsibiidae</taxon>
        <taxon>Hypsibius</taxon>
    </lineage>
</organism>
<dbReference type="OrthoDB" id="9991292at2759"/>
<name>A0A1W0WFV8_HYPEX</name>
<dbReference type="GO" id="GO:0030431">
    <property type="term" value="P:sleep"/>
    <property type="evidence" value="ECO:0007669"/>
    <property type="project" value="InterPro"/>
</dbReference>
<evidence type="ECO:0000256" key="2">
    <source>
        <dbReference type="ARBA" id="ARBA00023180"/>
    </source>
</evidence>
<evidence type="ECO:0000313" key="5">
    <source>
        <dbReference type="Proteomes" id="UP000192578"/>
    </source>
</evidence>
<evidence type="ECO:0008006" key="6">
    <source>
        <dbReference type="Google" id="ProtNLM"/>
    </source>
</evidence>
<proteinExistence type="predicted"/>
<gene>
    <name evidence="4" type="ORF">BV898_11732</name>
</gene>
<dbReference type="PANTHER" id="PTHR33562">
    <property type="entry name" value="ATILLA, ISOFORM B-RELATED-RELATED"/>
    <property type="match status" value="1"/>
</dbReference>
<dbReference type="GO" id="GO:0032222">
    <property type="term" value="P:regulation of synaptic transmission, cholinergic"/>
    <property type="evidence" value="ECO:0007669"/>
    <property type="project" value="InterPro"/>
</dbReference>
<keyword evidence="2" id="KW-0325">Glycoprotein</keyword>
<reference evidence="5" key="1">
    <citation type="submission" date="2017-01" db="EMBL/GenBank/DDBJ databases">
        <title>Comparative genomics of anhydrobiosis in the tardigrade Hypsibius dujardini.</title>
        <authorList>
            <person name="Yoshida Y."/>
            <person name="Koutsovoulos G."/>
            <person name="Laetsch D."/>
            <person name="Stevens L."/>
            <person name="Kumar S."/>
            <person name="Horikawa D."/>
            <person name="Ishino K."/>
            <person name="Komine S."/>
            <person name="Tomita M."/>
            <person name="Blaxter M."/>
            <person name="Arakawa K."/>
        </authorList>
    </citation>
    <scope>NUCLEOTIDE SEQUENCE [LARGE SCALE GENOMIC DNA]</scope>
    <source>
        <strain evidence="5">Z151</strain>
    </source>
</reference>
<keyword evidence="5" id="KW-1185">Reference proteome</keyword>
<dbReference type="EMBL" id="MTYJ01000111">
    <property type="protein sequence ID" value="OQV14067.1"/>
    <property type="molecule type" value="Genomic_DNA"/>
</dbReference>
<dbReference type="Proteomes" id="UP000192578">
    <property type="component" value="Unassembled WGS sequence"/>
</dbReference>
<dbReference type="Pfam" id="PF17064">
    <property type="entry name" value="QVR"/>
    <property type="match status" value="1"/>
</dbReference>
<feature type="signal peptide" evidence="3">
    <location>
        <begin position="1"/>
        <end position="20"/>
    </location>
</feature>
<keyword evidence="1 3" id="KW-0732">Signal</keyword>
<accession>A0A1W0WFV8</accession>
<comment type="caution">
    <text evidence="4">The sequence shown here is derived from an EMBL/GenBank/DDBJ whole genome shotgun (WGS) entry which is preliminary data.</text>
</comment>
<dbReference type="InterPro" id="IPR031424">
    <property type="entry name" value="QVR-like"/>
</dbReference>
<protein>
    <recommendedName>
        <fullName evidence="6">Protein quiver</fullName>
    </recommendedName>
</protein>